<organism evidence="2">
    <name type="scientific">Conchocele cf. bisecta HPD1644</name>
    <dbReference type="NCBI Taxonomy" id="1872713"/>
    <lineage>
        <taxon>Eukaryota</taxon>
        <taxon>Metazoa</taxon>
        <taxon>Spiralia</taxon>
        <taxon>Lophotrochozoa</taxon>
        <taxon>Mollusca</taxon>
        <taxon>Bivalvia</taxon>
        <taxon>Autobranchia</taxon>
        <taxon>Heteroconchia</taxon>
        <taxon>Euheterodonta</taxon>
        <taxon>Imparidentia</taxon>
        <taxon>Lucinida</taxon>
        <taxon>Thyasiroidea</taxon>
        <taxon>Thyasiridae</taxon>
        <taxon>Conchocele</taxon>
    </lineage>
</organism>
<geneLocation type="mitochondrion" evidence="2"/>
<sequence>MPQFGPMSYMILFLLFISMFAIINICVWWSTKSPLWEVKPKIVD</sequence>
<name>A0A1B4WRJ1_9BIVA</name>
<dbReference type="AlphaFoldDB" id="A0A1B4WRJ1"/>
<keyword evidence="1" id="KW-0812">Transmembrane</keyword>
<proteinExistence type="predicted"/>
<evidence type="ECO:0000313" key="2">
    <source>
        <dbReference type="EMBL" id="BAV25163.1"/>
    </source>
</evidence>
<evidence type="ECO:0000256" key="1">
    <source>
        <dbReference type="SAM" id="Phobius"/>
    </source>
</evidence>
<accession>A0A1B4WRJ1</accession>
<keyword evidence="1" id="KW-1133">Transmembrane helix</keyword>
<keyword evidence="1" id="KW-0472">Membrane</keyword>
<reference evidence="2" key="1">
    <citation type="journal article" date="2017" name="Mar. Genomics">
        <title>Updated mitochondrial phylogeny of Pteriomorph and Heterodont Bivalvia, including deep-sea chemosymbiotic Bathymodiolus mussels, vesicomyid clams and the thyasirid clam Conchocele cf. bisecta.</title>
        <authorList>
            <person name="Ozawa G."/>
            <person name="Shimamura S."/>
            <person name="Takaki Y."/>
            <person name="Yokobori S."/>
            <person name="Ohara Y."/>
            <person name="Takishita K."/>
            <person name="Maruyama T."/>
            <person name="Fujikura K."/>
            <person name="Yoshida T."/>
        </authorList>
    </citation>
    <scope>NUCLEOTIDE SEQUENCE</scope>
</reference>
<keyword evidence="2" id="KW-0496">Mitochondrion</keyword>
<gene>
    <name evidence="2" type="primary">ATP8</name>
</gene>
<dbReference type="EMBL" id="LC126312">
    <property type="protein sequence ID" value="BAV25163.1"/>
    <property type="molecule type" value="Genomic_DNA"/>
</dbReference>
<protein>
    <submittedName>
        <fullName evidence="2">ATP synthase Fo subunit 8</fullName>
    </submittedName>
</protein>
<feature type="transmembrane region" description="Helical" evidence="1">
    <location>
        <begin position="12"/>
        <end position="31"/>
    </location>
</feature>